<evidence type="ECO:0000256" key="4">
    <source>
        <dbReference type="ARBA" id="ARBA00022525"/>
    </source>
</evidence>
<feature type="signal peptide" evidence="8">
    <location>
        <begin position="1"/>
        <end position="30"/>
    </location>
</feature>
<evidence type="ECO:0000256" key="2">
    <source>
        <dbReference type="ARBA" id="ARBA00004442"/>
    </source>
</evidence>
<feature type="chain" id="PRO_5046396307" evidence="8">
    <location>
        <begin position="31"/>
        <end position="286"/>
    </location>
</feature>
<dbReference type="EMBL" id="JBEPAZ010000041">
    <property type="protein sequence ID" value="MER6432433.1"/>
    <property type="molecule type" value="Genomic_DNA"/>
</dbReference>
<gene>
    <name evidence="9" type="ORF">ABT272_32625</name>
</gene>
<evidence type="ECO:0000256" key="5">
    <source>
        <dbReference type="ARBA" id="ARBA00022729"/>
    </source>
</evidence>
<keyword evidence="7" id="KW-0998">Cell outer membrane</keyword>
<comment type="subcellular location">
    <subcellularLocation>
        <location evidence="1">Cell envelope</location>
    </subcellularLocation>
    <subcellularLocation>
        <location evidence="2">Cell outer membrane</location>
    </subcellularLocation>
    <subcellularLocation>
        <location evidence="3">Secreted</location>
    </subcellularLocation>
</comment>
<name>A0ABV1UFF4_9ACTN</name>
<dbReference type="InterPro" id="IPR003368">
    <property type="entry name" value="POMP_repeat"/>
</dbReference>
<evidence type="ECO:0000256" key="1">
    <source>
        <dbReference type="ARBA" id="ARBA00004196"/>
    </source>
</evidence>
<keyword evidence="6" id="KW-0472">Membrane</keyword>
<dbReference type="Proteomes" id="UP001470023">
    <property type="component" value="Unassembled WGS sequence"/>
</dbReference>
<comment type="caution">
    <text evidence="9">The sequence shown here is derived from an EMBL/GenBank/DDBJ whole genome shotgun (WGS) entry which is preliminary data.</text>
</comment>
<dbReference type="InterPro" id="IPR012332">
    <property type="entry name" value="Autotransporter_pectin_lyase_C"/>
</dbReference>
<proteinExistence type="predicted"/>
<dbReference type="SUPFAM" id="SSF51126">
    <property type="entry name" value="Pectin lyase-like"/>
    <property type="match status" value="1"/>
</dbReference>
<evidence type="ECO:0000256" key="7">
    <source>
        <dbReference type="ARBA" id="ARBA00023237"/>
    </source>
</evidence>
<evidence type="ECO:0000313" key="10">
    <source>
        <dbReference type="Proteomes" id="UP001470023"/>
    </source>
</evidence>
<dbReference type="NCBIfam" id="TIGR01376">
    <property type="entry name" value="POMP_repeat"/>
    <property type="match status" value="1"/>
</dbReference>
<dbReference type="Gene3D" id="2.160.20.20">
    <property type="match status" value="1"/>
</dbReference>
<evidence type="ECO:0000313" key="9">
    <source>
        <dbReference type="EMBL" id="MER6432433.1"/>
    </source>
</evidence>
<protein>
    <submittedName>
        <fullName evidence="9">Uncharacterized protein</fullName>
    </submittedName>
</protein>
<dbReference type="RefSeq" id="WP_352065106.1">
    <property type="nucleotide sequence ID" value="NZ_JBEPAZ010000041.1"/>
</dbReference>
<evidence type="ECO:0000256" key="6">
    <source>
        <dbReference type="ARBA" id="ARBA00023136"/>
    </source>
</evidence>
<accession>A0ABV1UFF4</accession>
<organism evidence="9 10">
    <name type="scientific">Streptomyces sp. 900105245</name>
    <dbReference type="NCBI Taxonomy" id="3154379"/>
    <lineage>
        <taxon>Bacteria</taxon>
        <taxon>Bacillati</taxon>
        <taxon>Actinomycetota</taxon>
        <taxon>Actinomycetes</taxon>
        <taxon>Kitasatosporales</taxon>
        <taxon>Streptomycetaceae</taxon>
        <taxon>Streptomyces</taxon>
    </lineage>
</organism>
<evidence type="ECO:0000256" key="3">
    <source>
        <dbReference type="ARBA" id="ARBA00004613"/>
    </source>
</evidence>
<sequence length="286" mass="28630">MQRRVLMYLSPAISVVVAGTALAAASPASAQTTVPCSATALVAAVANPGAGPVLELTPGCRYVLTSSLQVNRPLTIHGNNARLTRDNGSGPFGIVKVHADLTMDRITITNGDATTSGPDFGGGIGVESGTLTLDRSTVRDNQGNYSGGLGGLTGTTIHLTQTMVADNHAFNNGGGVVTDGTLTLWRSRVVNNSADGKGGGIASDGNVSVDDSNINANSAGVGGGFANIGPGTATLTDTNVNDNRATNAPGGIDNEGGSTSVTLIRSRVNGNTPTNCAPTVVVGCRN</sequence>
<keyword evidence="4" id="KW-0964">Secreted</keyword>
<evidence type="ECO:0000256" key="8">
    <source>
        <dbReference type="SAM" id="SignalP"/>
    </source>
</evidence>
<reference evidence="9 10" key="1">
    <citation type="submission" date="2024-06" db="EMBL/GenBank/DDBJ databases">
        <title>The Natural Products Discovery Center: Release of the First 8490 Sequenced Strains for Exploring Actinobacteria Biosynthetic Diversity.</title>
        <authorList>
            <person name="Kalkreuter E."/>
            <person name="Kautsar S.A."/>
            <person name="Yang D."/>
            <person name="Bader C.D."/>
            <person name="Teijaro C.N."/>
            <person name="Fluegel L."/>
            <person name="Davis C.M."/>
            <person name="Simpson J.R."/>
            <person name="Lauterbach L."/>
            <person name="Steele A.D."/>
            <person name="Gui C."/>
            <person name="Meng S."/>
            <person name="Li G."/>
            <person name="Viehrig K."/>
            <person name="Ye F."/>
            <person name="Su P."/>
            <person name="Kiefer A.F."/>
            <person name="Nichols A."/>
            <person name="Cepeda A.J."/>
            <person name="Yan W."/>
            <person name="Fan B."/>
            <person name="Jiang Y."/>
            <person name="Adhikari A."/>
            <person name="Zheng C.-J."/>
            <person name="Schuster L."/>
            <person name="Cowan T.M."/>
            <person name="Smanski M.J."/>
            <person name="Chevrette M.G."/>
            <person name="De Carvalho L.P.S."/>
            <person name="Shen B."/>
        </authorList>
    </citation>
    <scope>NUCLEOTIDE SEQUENCE [LARGE SCALE GENOMIC DNA]</scope>
    <source>
        <strain evidence="9 10">NPDC001166</strain>
    </source>
</reference>
<keyword evidence="10" id="KW-1185">Reference proteome</keyword>
<dbReference type="InterPro" id="IPR011050">
    <property type="entry name" value="Pectin_lyase_fold/virulence"/>
</dbReference>
<keyword evidence="5 8" id="KW-0732">Signal</keyword>